<evidence type="ECO:0000313" key="4">
    <source>
        <dbReference type="Proteomes" id="UP000472273"/>
    </source>
</evidence>
<dbReference type="SUPFAM" id="SSF141571">
    <property type="entry name" value="Pentapeptide repeat-like"/>
    <property type="match status" value="1"/>
</dbReference>
<reference evidence="3" key="1">
    <citation type="submission" date="2025-08" db="UniProtKB">
        <authorList>
            <consortium name="Ensembl"/>
        </authorList>
    </citation>
    <scope>IDENTIFICATION</scope>
</reference>
<dbReference type="GO" id="GO:0005829">
    <property type="term" value="C:cytosol"/>
    <property type="evidence" value="ECO:0007669"/>
    <property type="project" value="UniProtKB-ARBA"/>
</dbReference>
<dbReference type="Gene3D" id="2.160.20.80">
    <property type="entry name" value="E3 ubiquitin-protein ligase SopA"/>
    <property type="match status" value="1"/>
</dbReference>
<dbReference type="GeneTree" id="ENSGT01120000274276"/>
<keyword evidence="4" id="KW-1185">Reference proteome</keyword>
<proteinExistence type="predicted"/>
<dbReference type="GO" id="GO:0045095">
    <property type="term" value="C:keratin filament"/>
    <property type="evidence" value="ECO:0007669"/>
    <property type="project" value="InterPro"/>
</dbReference>
<dbReference type="Proteomes" id="UP000472273">
    <property type="component" value="Unplaced"/>
</dbReference>
<keyword evidence="1" id="KW-0416">Keratin</keyword>
<dbReference type="AlphaFoldDB" id="A0A670ZHC9"/>
<sequence>HTGSSSLGCDPPGCDLSRCDPSGCETSRCDLSGCDPSGCDPSGCETSRCDPSRCDPSGCDPSRCDPSRCDPSYLEAPHSSLAADGSGLPGGHRAASGGPSSCCDRRGERGCFPSRFCPWDPSPICLPPPHLVREPRSLATRAGTPPGAPRSPCGTSKVMGRGPWGWAGLRPHPRRSITELQVLTSPAGNLP</sequence>
<protein>
    <submittedName>
        <fullName evidence="3">Uncharacterized protein</fullName>
    </submittedName>
</protein>
<evidence type="ECO:0000256" key="2">
    <source>
        <dbReference type="SAM" id="MobiDB-lite"/>
    </source>
</evidence>
<name>A0A670ZHC9_PSETE</name>
<organism evidence="3 4">
    <name type="scientific">Pseudonaja textilis</name>
    <name type="common">Eastern brown snake</name>
    <dbReference type="NCBI Taxonomy" id="8673"/>
    <lineage>
        <taxon>Eukaryota</taxon>
        <taxon>Metazoa</taxon>
        <taxon>Chordata</taxon>
        <taxon>Craniata</taxon>
        <taxon>Vertebrata</taxon>
        <taxon>Euteleostomi</taxon>
        <taxon>Lepidosauria</taxon>
        <taxon>Squamata</taxon>
        <taxon>Bifurcata</taxon>
        <taxon>Unidentata</taxon>
        <taxon>Episquamata</taxon>
        <taxon>Toxicofera</taxon>
        <taxon>Serpentes</taxon>
        <taxon>Colubroidea</taxon>
        <taxon>Elapidae</taxon>
        <taxon>Hydrophiinae</taxon>
        <taxon>Pseudonaja</taxon>
    </lineage>
</organism>
<evidence type="ECO:0000313" key="3">
    <source>
        <dbReference type="Ensembl" id="ENSPTXP00000022231.1"/>
    </source>
</evidence>
<reference evidence="3" key="2">
    <citation type="submission" date="2025-09" db="UniProtKB">
        <authorList>
            <consortium name="Ensembl"/>
        </authorList>
    </citation>
    <scope>IDENTIFICATION</scope>
</reference>
<evidence type="ECO:0000256" key="1">
    <source>
        <dbReference type="ARBA" id="ARBA00022744"/>
    </source>
</evidence>
<dbReference type="Pfam" id="PF13885">
    <property type="entry name" value="Keratin_B2_2"/>
    <property type="match status" value="1"/>
</dbReference>
<dbReference type="Ensembl" id="ENSPTXT00000022910.1">
    <property type="protein sequence ID" value="ENSPTXP00000022231.1"/>
    <property type="gene ID" value="ENSPTXG00000015372.1"/>
</dbReference>
<dbReference type="InterPro" id="IPR002494">
    <property type="entry name" value="KAP"/>
</dbReference>
<feature type="region of interest" description="Disordered" evidence="2">
    <location>
        <begin position="23"/>
        <end position="55"/>
    </location>
</feature>
<accession>A0A670ZHC9</accession>